<keyword evidence="1" id="KW-0812">Transmembrane</keyword>
<protein>
    <submittedName>
        <fullName evidence="7">Diguanylate cyclase</fullName>
    </submittedName>
</protein>
<dbReference type="InterPro" id="IPR003660">
    <property type="entry name" value="HAMP_dom"/>
</dbReference>
<feature type="domain" description="HAMP" evidence="5">
    <location>
        <begin position="414"/>
        <end position="468"/>
    </location>
</feature>
<dbReference type="CDD" id="cd00130">
    <property type="entry name" value="PAS"/>
    <property type="match status" value="1"/>
</dbReference>
<dbReference type="InterPro" id="IPR029787">
    <property type="entry name" value="Nucleotide_cyclase"/>
</dbReference>
<dbReference type="SMART" id="SM00267">
    <property type="entry name" value="GGDEF"/>
    <property type="match status" value="1"/>
</dbReference>
<feature type="domain" description="EAL" evidence="4">
    <location>
        <begin position="767"/>
        <end position="1023"/>
    </location>
</feature>
<dbReference type="Gene3D" id="6.10.340.10">
    <property type="match status" value="1"/>
</dbReference>
<dbReference type="Pfam" id="PF00990">
    <property type="entry name" value="GGDEF"/>
    <property type="match status" value="1"/>
</dbReference>
<organism evidence="7 8">
    <name type="scientific">Shewanella sairae</name>
    <dbReference type="NCBI Taxonomy" id="190310"/>
    <lineage>
        <taxon>Bacteria</taxon>
        <taxon>Pseudomonadati</taxon>
        <taxon>Pseudomonadota</taxon>
        <taxon>Gammaproteobacteria</taxon>
        <taxon>Alteromonadales</taxon>
        <taxon>Shewanellaceae</taxon>
        <taxon>Shewanella</taxon>
    </lineage>
</organism>
<accession>A0ABQ4PCV2</accession>
<dbReference type="PROSITE" id="PS50883">
    <property type="entry name" value="EAL"/>
    <property type="match status" value="1"/>
</dbReference>
<dbReference type="PROSITE" id="PS50887">
    <property type="entry name" value="GGDEF"/>
    <property type="match status" value="1"/>
</dbReference>
<dbReference type="SMART" id="SM00052">
    <property type="entry name" value="EAL"/>
    <property type="match status" value="1"/>
</dbReference>
<keyword evidence="8" id="KW-1185">Reference proteome</keyword>
<dbReference type="PROSITE" id="PS50885">
    <property type="entry name" value="HAMP"/>
    <property type="match status" value="1"/>
</dbReference>
<gene>
    <name evidence="7" type="ORF">TUM4438_18760</name>
</gene>
<dbReference type="PANTHER" id="PTHR44757:SF2">
    <property type="entry name" value="BIOFILM ARCHITECTURE MAINTENANCE PROTEIN MBAA"/>
    <property type="match status" value="1"/>
</dbReference>
<dbReference type="SMART" id="SM00091">
    <property type="entry name" value="PAS"/>
    <property type="match status" value="1"/>
</dbReference>
<proteinExistence type="predicted"/>
<evidence type="ECO:0000259" key="3">
    <source>
        <dbReference type="PROSITE" id="PS50113"/>
    </source>
</evidence>
<feature type="transmembrane region" description="Helical" evidence="1">
    <location>
        <begin position="387"/>
        <end position="409"/>
    </location>
</feature>
<feature type="domain" description="PAC" evidence="3">
    <location>
        <begin position="541"/>
        <end position="593"/>
    </location>
</feature>
<dbReference type="InterPro" id="IPR000160">
    <property type="entry name" value="GGDEF_dom"/>
</dbReference>
<dbReference type="SUPFAM" id="SSF55073">
    <property type="entry name" value="Nucleotide cyclase"/>
    <property type="match status" value="1"/>
</dbReference>
<dbReference type="Gene3D" id="3.30.70.270">
    <property type="match status" value="1"/>
</dbReference>
<dbReference type="PROSITE" id="PS50113">
    <property type="entry name" value="PAC"/>
    <property type="match status" value="1"/>
</dbReference>
<evidence type="ECO:0000259" key="6">
    <source>
        <dbReference type="PROSITE" id="PS50887"/>
    </source>
</evidence>
<sequence length="1038" mass="117259">MLKQYQLADTNVQAIKASLAIESLINELQKEHGLSTGYLSSNGQLFKQALLLQWQQTDKSIDKLAGAPSLAKTLLNIKKDAELFDSLEAQIHRASSARKNLITARQRIIELNYPDHFNFYSQATQKLINFSSQLRFKSDNSYQVLIQSDLLNILKIQALASQERMLVNQALSSPTFIIEDFERISRLNNQLKNAIDNAFVIMTKDNLAKFSLFMTSPHHQQLSEIRTKIRQQAQFTKQVNMISNLFGYKGLIDNFNSYITTLNPNYLNSFKESAFAIQTALIQLENKHALTQNQQQLIAQLKRSNNHYQALITQTESTKQPILNSNSELVLLDKVTHEVLQQLKQQPLLKSTDWWQASTSTINDLHLLSTQLAEKIARQNEIEKQRLLSYLYISLFAGLLLFYLVYLIGKSIADNLINSVTNIVTDVEKLAQQPDLALDLAVQGSDELAQISAAINQMVSERMKSKLALHQASAVFSHSAEGIMVTDANNCIELVNPAFTKITGYQLADVKGKKTSILSSDHHQSDFYQELWQSLTDNNCWEGEIWNKRKDGQIYPEYLKITAVKNDLNETVQYIGLFLDVSNNKQYEQDLWYKSNYDALTKLPNRHLFSTRLQHAIDNAKKDNSQVAIFFIDLDRFKYINELHGHAAGNKVLKQSATRLEAVLGASDSVARIGGDEFLIIAPLNSKSSGVESLAQKLSDALSRPFYLDGKETSISSSFGIAFYPEDGQDIEILLHNSETAMYQAKRDGRAHYQYFSPEMNVEMLARMHLEQRLRKAVKLSEFYLEYQPIIDMRSGAITSVEALIRWQDPEFGLISPEDFIPIAEETGLIDPLGEWILHQALTDLAQLHAQGLMISMAINVSGRQCINSKGISFYNVLKDALAEHAIAAKYIHIEITESILIEDKPQCLQILDAIKQLGVDIYLDDFGTGYSALSYLTQCPISVIKIDKSFIDKVLVNTSDKKLIKAIVMMAKNLDLPLVAEGVETVEQWDFLRDLGCDYAQGYLMSKPLSNIKLLAHLLQAKPFDYLTLPTELAAVQ</sequence>
<dbReference type="Gene3D" id="3.30.450.20">
    <property type="entry name" value="PAS domain"/>
    <property type="match status" value="1"/>
</dbReference>
<dbReference type="Pfam" id="PF00563">
    <property type="entry name" value="EAL"/>
    <property type="match status" value="1"/>
</dbReference>
<reference evidence="7" key="1">
    <citation type="submission" date="2021-05" db="EMBL/GenBank/DDBJ databases">
        <title>Molecular characterization for Shewanella algae harboring chromosomal blaOXA-55-like strains isolated from clinical and environment sample.</title>
        <authorList>
            <person name="Ohama Y."/>
            <person name="Aoki K."/>
            <person name="Harada S."/>
            <person name="Moriya K."/>
            <person name="Ishii Y."/>
            <person name="Tateda K."/>
        </authorList>
    </citation>
    <scope>NUCLEOTIDE SEQUENCE</scope>
    <source>
        <strain evidence="7">JCM 11563</strain>
    </source>
</reference>
<name>A0ABQ4PCV2_9GAMM</name>
<dbReference type="CDD" id="cd01949">
    <property type="entry name" value="GGDEF"/>
    <property type="match status" value="1"/>
</dbReference>
<keyword evidence="1" id="KW-0472">Membrane</keyword>
<dbReference type="InterPro" id="IPR052155">
    <property type="entry name" value="Biofilm_reg_signaling"/>
</dbReference>
<dbReference type="InterPro" id="IPR035965">
    <property type="entry name" value="PAS-like_dom_sf"/>
</dbReference>
<dbReference type="PANTHER" id="PTHR44757">
    <property type="entry name" value="DIGUANYLATE CYCLASE DGCP"/>
    <property type="match status" value="1"/>
</dbReference>
<dbReference type="Proteomes" id="UP000887104">
    <property type="component" value="Unassembled WGS sequence"/>
</dbReference>
<dbReference type="NCBIfam" id="TIGR00254">
    <property type="entry name" value="GGDEF"/>
    <property type="match status" value="1"/>
</dbReference>
<feature type="domain" description="PAS" evidence="2">
    <location>
        <begin position="468"/>
        <end position="513"/>
    </location>
</feature>
<dbReference type="EMBL" id="BPEY01000028">
    <property type="protein sequence ID" value="GIU45394.1"/>
    <property type="molecule type" value="Genomic_DNA"/>
</dbReference>
<dbReference type="InterPro" id="IPR000700">
    <property type="entry name" value="PAS-assoc_C"/>
</dbReference>
<dbReference type="InterPro" id="IPR035919">
    <property type="entry name" value="EAL_sf"/>
</dbReference>
<keyword evidence="1" id="KW-1133">Transmembrane helix</keyword>
<dbReference type="Gene3D" id="3.20.20.450">
    <property type="entry name" value="EAL domain"/>
    <property type="match status" value="1"/>
</dbReference>
<dbReference type="Pfam" id="PF08376">
    <property type="entry name" value="NIT"/>
    <property type="match status" value="1"/>
</dbReference>
<evidence type="ECO:0000259" key="4">
    <source>
        <dbReference type="PROSITE" id="PS50883"/>
    </source>
</evidence>
<dbReference type="InterPro" id="IPR000014">
    <property type="entry name" value="PAS"/>
</dbReference>
<dbReference type="CDD" id="cd01948">
    <property type="entry name" value="EAL"/>
    <property type="match status" value="1"/>
</dbReference>
<evidence type="ECO:0000259" key="2">
    <source>
        <dbReference type="PROSITE" id="PS50112"/>
    </source>
</evidence>
<comment type="caution">
    <text evidence="7">The sequence shown here is derived from an EMBL/GenBank/DDBJ whole genome shotgun (WGS) entry which is preliminary data.</text>
</comment>
<evidence type="ECO:0000256" key="1">
    <source>
        <dbReference type="SAM" id="Phobius"/>
    </source>
</evidence>
<dbReference type="PROSITE" id="PS50112">
    <property type="entry name" value="PAS"/>
    <property type="match status" value="1"/>
</dbReference>
<dbReference type="NCBIfam" id="TIGR00229">
    <property type="entry name" value="sensory_box"/>
    <property type="match status" value="1"/>
</dbReference>
<evidence type="ECO:0000313" key="7">
    <source>
        <dbReference type="EMBL" id="GIU45394.1"/>
    </source>
</evidence>
<evidence type="ECO:0000259" key="5">
    <source>
        <dbReference type="PROSITE" id="PS50885"/>
    </source>
</evidence>
<dbReference type="SUPFAM" id="SSF55785">
    <property type="entry name" value="PYP-like sensor domain (PAS domain)"/>
    <property type="match status" value="1"/>
</dbReference>
<feature type="domain" description="GGDEF" evidence="6">
    <location>
        <begin position="625"/>
        <end position="758"/>
    </location>
</feature>
<dbReference type="Pfam" id="PF13426">
    <property type="entry name" value="PAS_9"/>
    <property type="match status" value="1"/>
</dbReference>
<dbReference type="InterPro" id="IPR001633">
    <property type="entry name" value="EAL_dom"/>
</dbReference>
<evidence type="ECO:0000313" key="8">
    <source>
        <dbReference type="Proteomes" id="UP000887104"/>
    </source>
</evidence>
<dbReference type="SUPFAM" id="SSF141868">
    <property type="entry name" value="EAL domain-like"/>
    <property type="match status" value="1"/>
</dbReference>
<dbReference type="InterPro" id="IPR043128">
    <property type="entry name" value="Rev_trsase/Diguanyl_cyclase"/>
</dbReference>
<dbReference type="InterPro" id="IPR013587">
    <property type="entry name" value="Nitrate/nitrite_sensing"/>
</dbReference>